<dbReference type="Proteomes" id="UP001165122">
    <property type="component" value="Unassembled WGS sequence"/>
</dbReference>
<dbReference type="GO" id="GO:0001682">
    <property type="term" value="P:tRNA 5'-leader removal"/>
    <property type="evidence" value="ECO:0007669"/>
    <property type="project" value="TreeGrafter"/>
</dbReference>
<keyword evidence="7" id="KW-0540">Nuclease</keyword>
<evidence type="ECO:0000256" key="1">
    <source>
        <dbReference type="ARBA" id="ARBA00000928"/>
    </source>
</evidence>
<comment type="caution">
    <text evidence="18">The sequence shown here is derived from an EMBL/GenBank/DDBJ whole genome shotgun (WGS) entry which is preliminary data.</text>
</comment>
<evidence type="ECO:0000256" key="10">
    <source>
        <dbReference type="ARBA" id="ARBA00022801"/>
    </source>
</evidence>
<feature type="domain" description="PRORP" evidence="16">
    <location>
        <begin position="443"/>
        <end position="629"/>
    </location>
</feature>
<dbReference type="Pfam" id="PF16953">
    <property type="entry name" value="PRORP"/>
    <property type="match status" value="1"/>
</dbReference>
<feature type="region of interest" description="Disordered" evidence="15">
    <location>
        <begin position="64"/>
        <end position="84"/>
    </location>
</feature>
<dbReference type="PANTHER" id="PTHR13547">
    <property type="match status" value="1"/>
</dbReference>
<proteinExistence type="inferred from homology"/>
<dbReference type="Pfam" id="PF17177">
    <property type="entry name" value="PPR_long"/>
    <property type="match status" value="1"/>
</dbReference>
<reference evidence="19" key="1">
    <citation type="journal article" date="2023" name="Commun. Biol.">
        <title>Genome analysis of Parmales, the sister group of diatoms, reveals the evolutionary specialization of diatoms from phago-mixotrophs to photoautotrophs.</title>
        <authorList>
            <person name="Ban H."/>
            <person name="Sato S."/>
            <person name="Yoshikawa S."/>
            <person name="Yamada K."/>
            <person name="Nakamura Y."/>
            <person name="Ichinomiya M."/>
            <person name="Sato N."/>
            <person name="Blanc-Mathieu R."/>
            <person name="Endo H."/>
            <person name="Kuwata A."/>
            <person name="Ogata H."/>
        </authorList>
    </citation>
    <scope>NUCLEOTIDE SEQUENCE [LARGE SCALE GENOMIC DNA]</scope>
    <source>
        <strain evidence="19">NIES 3700</strain>
    </source>
</reference>
<gene>
    <name evidence="18" type="ORF">TrLO_g6639</name>
</gene>
<dbReference type="Gene3D" id="1.25.40.10">
    <property type="entry name" value="Tetratricopeptide repeat domain"/>
    <property type="match status" value="1"/>
</dbReference>
<dbReference type="PANTHER" id="PTHR13547:SF1">
    <property type="entry name" value="MITOCHONDRIAL RIBONUCLEASE P CATALYTIC SUBUNIT"/>
    <property type="match status" value="1"/>
</dbReference>
<dbReference type="AlphaFoldDB" id="A0A9W7E630"/>
<comment type="similarity">
    <text evidence="4">Belongs to the PPR family. P subfamily.</text>
</comment>
<evidence type="ECO:0000259" key="17">
    <source>
        <dbReference type="Pfam" id="PF17177"/>
    </source>
</evidence>
<feature type="compositionally biased region" description="Polar residues" evidence="15">
    <location>
        <begin position="1"/>
        <end position="14"/>
    </location>
</feature>
<evidence type="ECO:0000256" key="11">
    <source>
        <dbReference type="ARBA" id="ARBA00022833"/>
    </source>
</evidence>
<dbReference type="Gene3D" id="3.40.50.11980">
    <property type="match status" value="1"/>
</dbReference>
<sequence>MNSSSSQILSTLTHHAQKSKKKKSESQKTFDHLIHCCCRHNSLPAALALYGYLRERLMRNNRDKRGIGGGEEGGSVGGSVRGGVQGDEKVASTITIASATETQLELDIYPTPPLTNPTLQSFASDPTIHMNSKIYSTLLSLCSGVSPSDYLSSGATNKPTDPTSSSNSEPVNNPTATSTYNWSSQILELYNTLPTSTSISFSSRYGFAKILQNDLLRHEFQLNEIGYTALIRVACKCGDEKNAVDLLRKAEEDKSVKKRNRMFFDVLCLKCTTPNVDITYVFNLWKRMEIQGLKVREEEMMWSLRGCKDWGEVGGANYVVNTVGEEVFVPEEGMREAIVEWYKSKKRTYTHHSDIIKNAGLTFNGRLEPLATSHSNYEIVENLLPNISGLLPTGTQLKSVEISAGSCFNLVSMNEEIVVKGTVSGSGSDFCGGGKGKKRKHGAEEGKKRFQKWLNFKNKMEEHKFTHVIDGANVGYCNVNFAVSKHIDWEQVDSVVSSLVEMGGTPIVVLHERHFTHNMLPKRCRKIVENWDDKGILCRTPLQMNDDWFALHLCLVNGAKEGFEDSAVGLPFFVSNDELRDHRFMMLEARDLFRWKERKAVKFEFVGEPGSSERKPVFTFPRVYSERLQGREGGGICVPSKEGKWTEIKPV</sequence>
<keyword evidence="10" id="KW-0378">Hydrolase</keyword>
<dbReference type="EC" id="3.1.26.5" evidence="5"/>
<evidence type="ECO:0000313" key="18">
    <source>
        <dbReference type="EMBL" id="GMH66500.1"/>
    </source>
</evidence>
<evidence type="ECO:0000313" key="19">
    <source>
        <dbReference type="Proteomes" id="UP001165122"/>
    </source>
</evidence>
<keyword evidence="9" id="KW-0677">Repeat</keyword>
<dbReference type="InterPro" id="IPR011990">
    <property type="entry name" value="TPR-like_helical_dom_sf"/>
</dbReference>
<dbReference type="Pfam" id="PF01535">
    <property type="entry name" value="PPR"/>
    <property type="match status" value="1"/>
</dbReference>
<feature type="compositionally biased region" description="Gly residues" evidence="15">
    <location>
        <begin position="67"/>
        <end position="84"/>
    </location>
</feature>
<dbReference type="GO" id="GO:0005739">
    <property type="term" value="C:mitochondrion"/>
    <property type="evidence" value="ECO:0007669"/>
    <property type="project" value="UniProtKB-SubCell"/>
</dbReference>
<evidence type="ECO:0000256" key="6">
    <source>
        <dbReference type="ARBA" id="ARBA00022694"/>
    </source>
</evidence>
<name>A0A9W7E630_9STRA</name>
<accession>A0A9W7E630</accession>
<comment type="cofactor">
    <cofactor evidence="2">
        <name>Mg(2+)</name>
        <dbReference type="ChEBI" id="CHEBI:18420"/>
    </cofactor>
</comment>
<evidence type="ECO:0000256" key="15">
    <source>
        <dbReference type="SAM" id="MobiDB-lite"/>
    </source>
</evidence>
<keyword evidence="14" id="KW-0496">Mitochondrion</keyword>
<feature type="region of interest" description="Disordered" evidence="15">
    <location>
        <begin position="151"/>
        <end position="177"/>
    </location>
</feature>
<evidence type="ECO:0000259" key="16">
    <source>
        <dbReference type="Pfam" id="PF16953"/>
    </source>
</evidence>
<keyword evidence="8" id="KW-0479">Metal-binding</keyword>
<comment type="subcellular location">
    <subcellularLocation>
        <location evidence="3">Mitochondrion</location>
    </subcellularLocation>
</comment>
<keyword evidence="12" id="KW-0460">Magnesium</keyword>
<comment type="catalytic activity">
    <reaction evidence="1">
        <text>Endonucleolytic cleavage of RNA, removing 5'-extranucleotides from tRNA precursor.</text>
        <dbReference type="EC" id="3.1.26.5"/>
    </reaction>
</comment>
<evidence type="ECO:0000256" key="3">
    <source>
        <dbReference type="ARBA" id="ARBA00004173"/>
    </source>
</evidence>
<dbReference type="EMBL" id="BRXW01000562">
    <property type="protein sequence ID" value="GMH66500.1"/>
    <property type="molecule type" value="Genomic_DNA"/>
</dbReference>
<dbReference type="InterPro" id="IPR033443">
    <property type="entry name" value="PROP1-like_PPR_dom"/>
</dbReference>
<feature type="region of interest" description="Disordered" evidence="15">
    <location>
        <begin position="1"/>
        <end position="25"/>
    </location>
</feature>
<dbReference type="GO" id="GO:0004526">
    <property type="term" value="F:ribonuclease P activity"/>
    <property type="evidence" value="ECO:0007669"/>
    <property type="project" value="UniProtKB-EC"/>
</dbReference>
<evidence type="ECO:0000256" key="9">
    <source>
        <dbReference type="ARBA" id="ARBA00022737"/>
    </source>
</evidence>
<organism evidence="18 19">
    <name type="scientific">Triparma laevis f. longispina</name>
    <dbReference type="NCBI Taxonomy" id="1714387"/>
    <lineage>
        <taxon>Eukaryota</taxon>
        <taxon>Sar</taxon>
        <taxon>Stramenopiles</taxon>
        <taxon>Ochrophyta</taxon>
        <taxon>Bolidophyceae</taxon>
        <taxon>Parmales</taxon>
        <taxon>Triparmaceae</taxon>
        <taxon>Triparma</taxon>
    </lineage>
</organism>
<keyword evidence="19" id="KW-1185">Reference proteome</keyword>
<dbReference type="InterPro" id="IPR002885">
    <property type="entry name" value="PPR_rpt"/>
</dbReference>
<evidence type="ECO:0000256" key="5">
    <source>
        <dbReference type="ARBA" id="ARBA00012179"/>
    </source>
</evidence>
<keyword evidence="13" id="KW-0809">Transit peptide</keyword>
<evidence type="ECO:0000256" key="12">
    <source>
        <dbReference type="ARBA" id="ARBA00022842"/>
    </source>
</evidence>
<evidence type="ECO:0000256" key="2">
    <source>
        <dbReference type="ARBA" id="ARBA00001946"/>
    </source>
</evidence>
<evidence type="ECO:0000256" key="13">
    <source>
        <dbReference type="ARBA" id="ARBA00022946"/>
    </source>
</evidence>
<feature type="domain" description="PROP1-like PPR" evidence="17">
    <location>
        <begin position="217"/>
        <end position="346"/>
    </location>
</feature>
<evidence type="ECO:0000256" key="8">
    <source>
        <dbReference type="ARBA" id="ARBA00022723"/>
    </source>
</evidence>
<dbReference type="OrthoDB" id="46913at2759"/>
<protein>
    <recommendedName>
        <fullName evidence="5">ribonuclease P</fullName>
        <ecNumber evidence="5">3.1.26.5</ecNumber>
    </recommendedName>
</protein>
<dbReference type="GO" id="GO:0046872">
    <property type="term" value="F:metal ion binding"/>
    <property type="evidence" value="ECO:0007669"/>
    <property type="project" value="UniProtKB-KW"/>
</dbReference>
<evidence type="ECO:0000256" key="7">
    <source>
        <dbReference type="ARBA" id="ARBA00022722"/>
    </source>
</evidence>
<keyword evidence="6" id="KW-0819">tRNA processing</keyword>
<evidence type="ECO:0000256" key="4">
    <source>
        <dbReference type="ARBA" id="ARBA00007626"/>
    </source>
</evidence>
<dbReference type="InterPro" id="IPR031595">
    <property type="entry name" value="PRORP_C"/>
</dbReference>
<keyword evidence="11" id="KW-0862">Zinc</keyword>
<evidence type="ECO:0000256" key="14">
    <source>
        <dbReference type="ARBA" id="ARBA00023128"/>
    </source>
</evidence>